<feature type="transmembrane region" description="Helical" evidence="1">
    <location>
        <begin position="36"/>
        <end position="59"/>
    </location>
</feature>
<keyword evidence="1" id="KW-1133">Transmembrane helix</keyword>
<evidence type="ECO:0000313" key="3">
    <source>
        <dbReference type="Proteomes" id="UP000027432"/>
    </source>
</evidence>
<dbReference type="RefSeq" id="WP_038075633.1">
    <property type="nucleotide sequence ID" value="NZ_AUND01000012.1"/>
</dbReference>
<protein>
    <submittedName>
        <fullName evidence="2">Uncharacterized protein</fullName>
    </submittedName>
</protein>
<dbReference type="eggNOG" id="ENOG502Z7MC">
    <property type="taxonomic scope" value="Bacteria"/>
</dbReference>
<comment type="caution">
    <text evidence="2">The sequence shown here is derived from an EMBL/GenBank/DDBJ whole genome shotgun (WGS) entry which is preliminary data.</text>
</comment>
<evidence type="ECO:0000256" key="1">
    <source>
        <dbReference type="SAM" id="Phobius"/>
    </source>
</evidence>
<reference evidence="2 3" key="1">
    <citation type="submission" date="2013-07" db="EMBL/GenBank/DDBJ databases">
        <title>Thioclava pacifica DSM 10166 Genome Sequencing.</title>
        <authorList>
            <person name="Lai Q."/>
            <person name="Shao Z."/>
        </authorList>
    </citation>
    <scope>NUCLEOTIDE SEQUENCE [LARGE SCALE GENOMIC DNA]</scope>
    <source>
        <strain evidence="2 3">DSM 10166</strain>
    </source>
</reference>
<feature type="transmembrane region" description="Helical" evidence="1">
    <location>
        <begin position="232"/>
        <end position="257"/>
    </location>
</feature>
<dbReference type="Proteomes" id="UP000027432">
    <property type="component" value="Unassembled WGS sequence"/>
</dbReference>
<feature type="transmembrane region" description="Helical" evidence="1">
    <location>
        <begin position="71"/>
        <end position="92"/>
    </location>
</feature>
<dbReference type="OrthoDB" id="7738422at2"/>
<proteinExistence type="predicted"/>
<sequence length="275" mass="30280">MFSRLAGALLRAILVAVVISIPALILPDTSSDTAQIVALIALFAAALTFFEYASVYPGLVEFRDAPPFNRIRFISLFATVLLLTLAELSQFYPSTLTRFIEVMGSTVASSIDVPYSPVRLLQLALPADAGAQHIAMVRTAAGMAYLISLITLGYFVVILRLIGWPQAQTKFNVWVNLPTFDPTAGGDVVERLRRDAWFNIALGFLLPFLIPAVLKIVSINFVVVTLESPHTLIWMVTAWAFLPASLFMRGIALGRVAHMIEEKRRLQDANEYLPA</sequence>
<feature type="transmembrane region" description="Helical" evidence="1">
    <location>
        <begin position="200"/>
        <end position="226"/>
    </location>
</feature>
<evidence type="ECO:0000313" key="2">
    <source>
        <dbReference type="EMBL" id="KEO54384.1"/>
    </source>
</evidence>
<accession>A0A074JCX9</accession>
<keyword evidence="1" id="KW-0812">Transmembrane</keyword>
<dbReference type="EMBL" id="AUND01000012">
    <property type="protein sequence ID" value="KEO54384.1"/>
    <property type="molecule type" value="Genomic_DNA"/>
</dbReference>
<keyword evidence="1" id="KW-0472">Membrane</keyword>
<keyword evidence="3" id="KW-1185">Reference proteome</keyword>
<gene>
    <name evidence="2" type="ORF">TP2_05510</name>
</gene>
<feature type="transmembrane region" description="Helical" evidence="1">
    <location>
        <begin position="143"/>
        <end position="162"/>
    </location>
</feature>
<organism evidence="2 3">
    <name type="scientific">Thioclava pacifica DSM 10166</name>
    <dbReference type="NCBI Taxonomy" id="1353537"/>
    <lineage>
        <taxon>Bacteria</taxon>
        <taxon>Pseudomonadati</taxon>
        <taxon>Pseudomonadota</taxon>
        <taxon>Alphaproteobacteria</taxon>
        <taxon>Rhodobacterales</taxon>
        <taxon>Paracoccaceae</taxon>
        <taxon>Thioclava</taxon>
    </lineage>
</organism>
<dbReference type="AlphaFoldDB" id="A0A074JCX9"/>
<dbReference type="STRING" id="1353537.TP2_05510"/>
<name>A0A074JCX9_9RHOB</name>